<name>A0ABR1ZUR8_9ROSI</name>
<sequence length="116" mass="12915">MKSLTGGGPNWIWSSKCSPLHDEIIDMRRIENVIGSGPPDDRDCEYGTGPPGVHLFTMKSLTGMRIATVNRIWSFMCSSLHDEIIDGRRIGIVNRIRPPGISLFTMKSMTGGRLRL</sequence>
<accession>A0ABR1ZUR8</accession>
<organism evidence="1 2">
    <name type="scientific">Hibiscus sabdariffa</name>
    <name type="common">roselle</name>
    <dbReference type="NCBI Taxonomy" id="183260"/>
    <lineage>
        <taxon>Eukaryota</taxon>
        <taxon>Viridiplantae</taxon>
        <taxon>Streptophyta</taxon>
        <taxon>Embryophyta</taxon>
        <taxon>Tracheophyta</taxon>
        <taxon>Spermatophyta</taxon>
        <taxon>Magnoliopsida</taxon>
        <taxon>eudicotyledons</taxon>
        <taxon>Gunneridae</taxon>
        <taxon>Pentapetalae</taxon>
        <taxon>rosids</taxon>
        <taxon>malvids</taxon>
        <taxon>Malvales</taxon>
        <taxon>Malvaceae</taxon>
        <taxon>Malvoideae</taxon>
        <taxon>Hibiscus</taxon>
    </lineage>
</organism>
<evidence type="ECO:0000313" key="2">
    <source>
        <dbReference type="Proteomes" id="UP001396334"/>
    </source>
</evidence>
<gene>
    <name evidence="1" type="ORF">V6N11_012024</name>
</gene>
<proteinExistence type="predicted"/>
<keyword evidence="2" id="KW-1185">Reference proteome</keyword>
<protein>
    <submittedName>
        <fullName evidence="1">Uncharacterized protein</fullName>
    </submittedName>
</protein>
<reference evidence="1 2" key="1">
    <citation type="journal article" date="2024" name="G3 (Bethesda)">
        <title>Genome assembly of Hibiscus sabdariffa L. provides insights into metabolisms of medicinal natural products.</title>
        <authorList>
            <person name="Kim T."/>
        </authorList>
    </citation>
    <scope>NUCLEOTIDE SEQUENCE [LARGE SCALE GENOMIC DNA]</scope>
    <source>
        <strain evidence="1">TK-2024</strain>
        <tissue evidence="1">Old leaves</tissue>
    </source>
</reference>
<evidence type="ECO:0000313" key="1">
    <source>
        <dbReference type="EMBL" id="KAK8484462.1"/>
    </source>
</evidence>
<comment type="caution">
    <text evidence="1">The sequence shown here is derived from an EMBL/GenBank/DDBJ whole genome shotgun (WGS) entry which is preliminary data.</text>
</comment>
<dbReference type="Proteomes" id="UP001396334">
    <property type="component" value="Unassembled WGS sequence"/>
</dbReference>
<dbReference type="EMBL" id="JBBPBN010000566">
    <property type="protein sequence ID" value="KAK8484462.1"/>
    <property type="molecule type" value="Genomic_DNA"/>
</dbReference>